<feature type="transmembrane region" description="Helical" evidence="5">
    <location>
        <begin position="368"/>
        <end position="387"/>
    </location>
</feature>
<dbReference type="Proteomes" id="UP000250080">
    <property type="component" value="Chromosome I"/>
</dbReference>
<accession>A0A2C8BF68</accession>
<evidence type="ECO:0000256" key="5">
    <source>
        <dbReference type="SAM" id="Phobius"/>
    </source>
</evidence>
<feature type="transmembrane region" description="Helical" evidence="5">
    <location>
        <begin position="195"/>
        <end position="215"/>
    </location>
</feature>
<dbReference type="EMBL" id="LT576035">
    <property type="protein sequence ID" value="SBN39090.1"/>
    <property type="molecule type" value="Genomic_DNA"/>
</dbReference>
<evidence type="ECO:0000256" key="2">
    <source>
        <dbReference type="ARBA" id="ARBA00022692"/>
    </source>
</evidence>
<dbReference type="Pfam" id="PF07690">
    <property type="entry name" value="MFS_1"/>
    <property type="match status" value="1"/>
</dbReference>
<protein>
    <submittedName>
        <fullName evidence="8">Multidrug resistance efflux protein</fullName>
    </submittedName>
</protein>
<evidence type="ECO:0000256" key="3">
    <source>
        <dbReference type="ARBA" id="ARBA00022989"/>
    </source>
</evidence>
<keyword evidence="4 5" id="KW-0472">Membrane</keyword>
<sequence length="503" mass="52536">MRITDGGLARELPIGLPGLIGWTIVTNAIESRTGESRTRPNRGLIVAILVGVLAIAFEAYGTATAMPAVAGQFHRLDLYDWAFTIFTIAQVFAIVIGGRMADRTGVVVPLVAGSVIFGIGLLGAGASPSMHFLLAMRGVQGFGGGALNVALMVLVAQAFGEEQRQRLMTAFSFCWVLPSFAGPPIAAAITEKLSWHWVFWGLLPILVAAVVLGAISLRRVELPHGAASFDDLDAPRGPDSRPVPIWAAGVGAGGAALLQWAGHRVDRIDWIVITVAVVGIAALVVALPALMPTGFFRLRPGLASVMPVRGLQSGAFMASESYLLLVLTQSRGFSLQHASYLLCLSAATWCLASWIQAQPWLRLRRDQIIALGAVINTAGLGAMLACVAIEGSPLVILIVGYALGGFGMGLVVASTSLAVMTLSHPAQLGRSTSSLQVAEGMGNSVIVGIAGSFYAALMGHSWQLVFGSVFVVAVTCSAASIISALRIGPVRNDVAGVGPQKSW</sequence>
<feature type="transmembrane region" description="Helical" evidence="5">
    <location>
        <begin position="132"/>
        <end position="155"/>
    </location>
</feature>
<dbReference type="AlphaFoldDB" id="A0A2C8BF68"/>
<feature type="transmembrane region" description="Helical" evidence="5">
    <location>
        <begin position="394"/>
        <end position="420"/>
    </location>
</feature>
<evidence type="ECO:0000313" key="8">
    <source>
        <dbReference type="EMBL" id="SCQ79984.1"/>
    </source>
</evidence>
<evidence type="ECO:0000313" key="9">
    <source>
        <dbReference type="Proteomes" id="UP000250080"/>
    </source>
</evidence>
<dbReference type="PANTHER" id="PTHR23501">
    <property type="entry name" value="MAJOR FACILITATOR SUPERFAMILY"/>
    <property type="match status" value="1"/>
</dbReference>
<feature type="transmembrane region" description="Helical" evidence="5">
    <location>
        <begin position="440"/>
        <end position="457"/>
    </location>
</feature>
<dbReference type="EMBL" id="LT618793">
    <property type="protein sequence ID" value="SCQ79984.1"/>
    <property type="molecule type" value="Genomic_DNA"/>
</dbReference>
<feature type="transmembrane region" description="Helical" evidence="5">
    <location>
        <begin position="105"/>
        <end position="126"/>
    </location>
</feature>
<proteinExistence type="predicted"/>
<dbReference type="GO" id="GO:0005886">
    <property type="term" value="C:plasma membrane"/>
    <property type="evidence" value="ECO:0007669"/>
    <property type="project" value="UniProtKB-SubCell"/>
</dbReference>
<dbReference type="Gene3D" id="1.20.1250.20">
    <property type="entry name" value="MFS general substrate transporter like domains"/>
    <property type="match status" value="1"/>
</dbReference>
<dbReference type="InterPro" id="IPR020846">
    <property type="entry name" value="MFS_dom"/>
</dbReference>
<feature type="transmembrane region" description="Helical" evidence="5">
    <location>
        <begin position="167"/>
        <end position="189"/>
    </location>
</feature>
<name>A0A2C8BF68_9ACTN</name>
<evidence type="ECO:0000256" key="4">
    <source>
        <dbReference type="ARBA" id="ARBA00023136"/>
    </source>
</evidence>
<keyword evidence="2 5" id="KW-0812">Transmembrane</keyword>
<feature type="domain" description="Major facilitator superfamily (MFS) profile" evidence="6">
    <location>
        <begin position="44"/>
        <end position="492"/>
    </location>
</feature>
<dbReference type="GO" id="GO:0022857">
    <property type="term" value="F:transmembrane transporter activity"/>
    <property type="evidence" value="ECO:0007669"/>
    <property type="project" value="InterPro"/>
</dbReference>
<evidence type="ECO:0000313" key="7">
    <source>
        <dbReference type="EMBL" id="SBN39090.1"/>
    </source>
</evidence>
<evidence type="ECO:0000259" key="6">
    <source>
        <dbReference type="PROSITE" id="PS50850"/>
    </source>
</evidence>
<feature type="transmembrane region" description="Helical" evidence="5">
    <location>
        <begin position="464"/>
        <end position="485"/>
    </location>
</feature>
<dbReference type="PANTHER" id="PTHR23501:SF154">
    <property type="entry name" value="MULTIDRUG-EFFLUX TRANSPORTER RV1634-RELATED"/>
    <property type="match status" value="1"/>
</dbReference>
<keyword evidence="3 5" id="KW-1133">Transmembrane helix</keyword>
<feature type="transmembrane region" description="Helical" evidence="5">
    <location>
        <begin position="270"/>
        <end position="290"/>
    </location>
</feature>
<dbReference type="PROSITE" id="PS00217">
    <property type="entry name" value="SUGAR_TRANSPORT_2"/>
    <property type="match status" value="1"/>
</dbReference>
<gene>
    <name evidence="7" type="ORF">PFR_JS10_1447</name>
    <name evidence="8" type="ORF">PFR_JS23_1538</name>
</gene>
<dbReference type="InterPro" id="IPR005829">
    <property type="entry name" value="Sugar_transporter_CS"/>
</dbReference>
<dbReference type="SUPFAM" id="SSF103473">
    <property type="entry name" value="MFS general substrate transporter"/>
    <property type="match status" value="1"/>
</dbReference>
<dbReference type="InterPro" id="IPR036259">
    <property type="entry name" value="MFS_trans_sf"/>
</dbReference>
<dbReference type="InterPro" id="IPR011701">
    <property type="entry name" value="MFS"/>
</dbReference>
<dbReference type="PROSITE" id="PS50850">
    <property type="entry name" value="MFS"/>
    <property type="match status" value="1"/>
</dbReference>
<feature type="transmembrane region" description="Helical" evidence="5">
    <location>
        <begin position="41"/>
        <end position="61"/>
    </location>
</feature>
<evidence type="ECO:0000256" key="1">
    <source>
        <dbReference type="ARBA" id="ARBA00004651"/>
    </source>
</evidence>
<dbReference type="Gene3D" id="1.20.1720.10">
    <property type="entry name" value="Multidrug resistance protein D"/>
    <property type="match status" value="1"/>
</dbReference>
<comment type="subcellular location">
    <subcellularLocation>
        <location evidence="1">Cell membrane</location>
        <topology evidence="1">Multi-pass membrane protein</topology>
    </subcellularLocation>
</comment>
<reference evidence="7" key="1">
    <citation type="submission" date="2016-05" db="EMBL/GenBank/DDBJ databases">
        <authorList>
            <person name="Lavstsen T."/>
            <person name="Jespersen J.S."/>
        </authorList>
    </citation>
    <scope>NUCLEOTIDE SEQUENCE</scope>
    <source>
        <strain evidence="7">PFRJS10</strain>
    </source>
</reference>
<feature type="transmembrane region" description="Helical" evidence="5">
    <location>
        <begin position="339"/>
        <end position="356"/>
    </location>
</feature>
<feature type="transmembrane region" description="Helical" evidence="5">
    <location>
        <begin position="81"/>
        <end position="98"/>
    </location>
</feature>
<organism evidence="8 9">
    <name type="scientific">Propionibacterium freudenreichii</name>
    <dbReference type="NCBI Taxonomy" id="1744"/>
    <lineage>
        <taxon>Bacteria</taxon>
        <taxon>Bacillati</taxon>
        <taxon>Actinomycetota</taxon>
        <taxon>Actinomycetes</taxon>
        <taxon>Propionibacteriales</taxon>
        <taxon>Propionibacteriaceae</taxon>
        <taxon>Propionibacterium</taxon>
    </lineage>
</organism>
<reference evidence="8 9" key="2">
    <citation type="submission" date="2016-09" db="EMBL/GenBank/DDBJ databases">
        <authorList>
            <person name="Laine KS P."/>
        </authorList>
    </citation>
    <scope>NUCLEOTIDE SEQUENCE [LARGE SCALE GENOMIC DNA]</scope>
    <source>
        <strain evidence="8">PFRJS-23</strain>
    </source>
</reference>